<feature type="transmembrane region" description="Helical" evidence="1">
    <location>
        <begin position="65"/>
        <end position="82"/>
    </location>
</feature>
<dbReference type="EMBL" id="NKFA01000027">
    <property type="protein sequence ID" value="OXI35934.1"/>
    <property type="molecule type" value="Genomic_DNA"/>
</dbReference>
<comment type="caution">
    <text evidence="2">The sequence shown here is derived from an EMBL/GenBank/DDBJ whole genome shotgun (WGS) entry which is preliminary data.</text>
</comment>
<feature type="transmembrane region" description="Helical" evidence="1">
    <location>
        <begin position="102"/>
        <end position="123"/>
    </location>
</feature>
<dbReference type="RefSeq" id="WP_089454029.1">
    <property type="nucleotide sequence ID" value="NZ_NKFA01000027.1"/>
</dbReference>
<proteinExistence type="predicted"/>
<dbReference type="Proteomes" id="UP000214600">
    <property type="component" value="Unassembled WGS sequence"/>
</dbReference>
<accession>A0A228I0J3</accession>
<sequence>MLTVQRNRYFADVTGLIVLVILVAILSVFVPSSDIPRPLWIPIYAAWAVYAIYIWRKVEPETKPWLLIGLYSAGGAAVWYAVTRAISRWIFGAAEPELSKGFDLFVALMYSPGLTFVAIAGWARSLVRRKQS</sequence>
<protein>
    <recommendedName>
        <fullName evidence="4">Transmembrane protein</fullName>
    </recommendedName>
</protein>
<evidence type="ECO:0000313" key="3">
    <source>
        <dbReference type="Proteomes" id="UP000214600"/>
    </source>
</evidence>
<dbReference type="AlphaFoldDB" id="A0A228I0J3"/>
<evidence type="ECO:0000313" key="2">
    <source>
        <dbReference type="EMBL" id="OXI35934.1"/>
    </source>
</evidence>
<keyword evidence="1" id="KW-0472">Membrane</keyword>
<reference evidence="3" key="1">
    <citation type="submission" date="2017-06" db="EMBL/GenBank/DDBJ databases">
        <authorList>
            <person name="LiPuma J."/>
            <person name="Spilker T."/>
        </authorList>
    </citation>
    <scope>NUCLEOTIDE SEQUENCE [LARGE SCALE GENOMIC DNA]</scope>
    <source>
        <strain evidence="3">AU17325</strain>
    </source>
</reference>
<feature type="transmembrane region" description="Helical" evidence="1">
    <location>
        <begin position="35"/>
        <end position="53"/>
    </location>
</feature>
<keyword evidence="1" id="KW-0812">Transmembrane</keyword>
<evidence type="ECO:0000256" key="1">
    <source>
        <dbReference type="SAM" id="Phobius"/>
    </source>
</evidence>
<organism evidence="2 3">
    <name type="scientific">Burkholderia aenigmatica</name>
    <dbReference type="NCBI Taxonomy" id="2015348"/>
    <lineage>
        <taxon>Bacteria</taxon>
        <taxon>Pseudomonadati</taxon>
        <taxon>Pseudomonadota</taxon>
        <taxon>Betaproteobacteria</taxon>
        <taxon>Burkholderiales</taxon>
        <taxon>Burkholderiaceae</taxon>
        <taxon>Burkholderia</taxon>
        <taxon>Burkholderia cepacia complex</taxon>
    </lineage>
</organism>
<keyword evidence="1" id="KW-1133">Transmembrane helix</keyword>
<gene>
    <name evidence="2" type="ORF">CFB84_36710</name>
</gene>
<reference evidence="2 3" key="2">
    <citation type="submission" date="2017-08" db="EMBL/GenBank/DDBJ databases">
        <title>WGS of novel Burkholderia cepaca complex species.</title>
        <authorList>
            <person name="Lipuma J."/>
            <person name="Spilker T."/>
        </authorList>
    </citation>
    <scope>NUCLEOTIDE SEQUENCE [LARGE SCALE GENOMIC DNA]</scope>
    <source>
        <strain evidence="2 3">AU17325</strain>
    </source>
</reference>
<feature type="transmembrane region" description="Helical" evidence="1">
    <location>
        <begin position="9"/>
        <end position="29"/>
    </location>
</feature>
<evidence type="ECO:0008006" key="4">
    <source>
        <dbReference type="Google" id="ProtNLM"/>
    </source>
</evidence>
<name>A0A228I0J3_9BURK</name>